<organism evidence="2 3">
    <name type="scientific">Prevotella heparinolytica</name>
    <dbReference type="NCBI Taxonomy" id="28113"/>
    <lineage>
        <taxon>Bacteria</taxon>
        <taxon>Pseudomonadati</taxon>
        <taxon>Bacteroidota</taxon>
        <taxon>Bacteroidia</taxon>
        <taxon>Bacteroidales</taxon>
        <taxon>Bacteroidaceae</taxon>
        <taxon>Bacteroides</taxon>
    </lineage>
</organism>
<dbReference type="Proteomes" id="UP000396835">
    <property type="component" value="Unassembled WGS sequence"/>
</dbReference>
<evidence type="ECO:0000313" key="3">
    <source>
        <dbReference type="Proteomes" id="UP000396835"/>
    </source>
</evidence>
<reference evidence="2 3" key="1">
    <citation type="submission" date="2019-02" db="EMBL/GenBank/DDBJ databases">
        <authorList>
            <consortium name="Pathogen Informatics"/>
        </authorList>
    </citation>
    <scope>NUCLEOTIDE SEQUENCE [LARGE SCALE GENOMIC DNA]</scope>
    <source>
        <strain evidence="2 3">3012STDY7078512</strain>
    </source>
</reference>
<feature type="region of interest" description="Disordered" evidence="1">
    <location>
        <begin position="72"/>
        <end position="91"/>
    </location>
</feature>
<name>A0A449I5P2_9BACE</name>
<protein>
    <submittedName>
        <fullName evidence="2">Uncharacterized protein</fullName>
    </submittedName>
</protein>
<dbReference type="EMBL" id="CAACYH010000004">
    <property type="protein sequence ID" value="VFB14754.1"/>
    <property type="molecule type" value="Genomic_DNA"/>
</dbReference>
<proteinExistence type="predicted"/>
<evidence type="ECO:0000256" key="1">
    <source>
        <dbReference type="SAM" id="MobiDB-lite"/>
    </source>
</evidence>
<accession>A0A449I5P2</accession>
<gene>
    <name evidence="2" type="ORF">NCTC7812_02319</name>
</gene>
<evidence type="ECO:0000313" key="2">
    <source>
        <dbReference type="EMBL" id="VFB14754.1"/>
    </source>
</evidence>
<dbReference type="AlphaFoldDB" id="A0A449I5P2"/>
<sequence length="91" mass="10590">MHNFIVYFTRIHDICKKFTGNRVNEHGNVSRCEVILAFSDLEVIALSLTVLHYGEYPKDKERWSMVVRADSKPTPNQLRAGKQFKNAQKRP</sequence>